<feature type="domain" description="PX" evidence="11">
    <location>
        <begin position="63"/>
        <end position="182"/>
    </location>
</feature>
<keyword evidence="3" id="KW-0813">Transport</keyword>
<evidence type="ECO:0000256" key="9">
    <source>
        <dbReference type="SAM" id="Coils"/>
    </source>
</evidence>
<dbReference type="PROSITE" id="PS50195">
    <property type="entry name" value="PX"/>
    <property type="match status" value="1"/>
</dbReference>
<keyword evidence="5" id="KW-0653">Protein transport</keyword>
<evidence type="ECO:0000259" key="11">
    <source>
        <dbReference type="PROSITE" id="PS50195"/>
    </source>
</evidence>
<comment type="function">
    <text evidence="8">Acts as an effector of RABF2A and RABF2B. Involved in vacuolar transport of storage proteins. Regulates membrane trafficking to protein storage vacuoles (PSVs). Binds specifically to phosphatidylinositol 3-monophosphate (PtdIns3P).</text>
</comment>
<evidence type="ECO:0000256" key="4">
    <source>
        <dbReference type="ARBA" id="ARBA00022490"/>
    </source>
</evidence>
<reference evidence="12 13" key="1">
    <citation type="submission" date="2024-02" db="EMBL/GenBank/DDBJ databases">
        <title>High-quality chromosome-scale genome assembly of Pensacola bahiagrass (Paspalum notatum Flugge var. saurae).</title>
        <authorList>
            <person name="Vega J.M."/>
            <person name="Podio M."/>
            <person name="Orjuela J."/>
            <person name="Siena L.A."/>
            <person name="Pessino S.C."/>
            <person name="Combes M.C."/>
            <person name="Mariac C."/>
            <person name="Albertini E."/>
            <person name="Pupilli F."/>
            <person name="Ortiz J.P.A."/>
            <person name="Leblanc O."/>
        </authorList>
    </citation>
    <scope>NUCLEOTIDE SEQUENCE [LARGE SCALE GENOMIC DNA]</scope>
    <source>
        <strain evidence="12">R1</strain>
        <tissue evidence="12">Leaf</tissue>
    </source>
</reference>
<comment type="subcellular location">
    <subcellularLocation>
        <location evidence="2">Cytoplasm</location>
        <location evidence="2">Cytosol</location>
    </subcellularLocation>
    <subcellularLocation>
        <location evidence="1">Endosome membrane</location>
        <topology evidence="1">Peripheral membrane protein</topology>
    </subcellularLocation>
</comment>
<keyword evidence="7" id="KW-0472">Membrane</keyword>
<feature type="compositionally biased region" description="Basic and acidic residues" evidence="10">
    <location>
        <begin position="284"/>
        <end position="301"/>
    </location>
</feature>
<feature type="region of interest" description="Disordered" evidence="10">
    <location>
        <begin position="187"/>
        <end position="235"/>
    </location>
</feature>
<feature type="region of interest" description="Disordered" evidence="10">
    <location>
        <begin position="283"/>
        <end position="330"/>
    </location>
</feature>
<evidence type="ECO:0000256" key="2">
    <source>
        <dbReference type="ARBA" id="ARBA00004514"/>
    </source>
</evidence>
<accession>A0AAQ3TTD4</accession>
<evidence type="ECO:0000313" key="13">
    <source>
        <dbReference type="Proteomes" id="UP001341281"/>
    </source>
</evidence>
<feature type="compositionally biased region" description="Low complexity" evidence="10">
    <location>
        <begin position="193"/>
        <end position="206"/>
    </location>
</feature>
<dbReference type="GO" id="GO:0005829">
    <property type="term" value="C:cytosol"/>
    <property type="evidence" value="ECO:0007669"/>
    <property type="project" value="UniProtKB-SubCell"/>
</dbReference>
<evidence type="ECO:0000256" key="8">
    <source>
        <dbReference type="ARBA" id="ARBA00055681"/>
    </source>
</evidence>
<gene>
    <name evidence="12" type="ORF">U9M48_026847</name>
</gene>
<evidence type="ECO:0000256" key="7">
    <source>
        <dbReference type="ARBA" id="ARBA00023136"/>
    </source>
</evidence>
<name>A0AAQ3TTD4_PASNO</name>
<sequence length="710" mass="79233">MATPSSAGARNKAPSPPRHRHDGTSPLPLGMDWSPPPKRWEGRNTIWPHNPQTGWSYCVMIPSWIAQAPEAGVTADSFLKSVVFYRIHVGIQSPEGFSSSHGILRRFSDFLKLCSDLKSAFPRKDVPPAPPKHAFLRINSSRLLLEERRHALEEWMQKLLSDIDLSRSAPVAAFLELEAAARSYFQERNGRPSEAGSSAKSSTDSSPHPDGHGSASLAESNQMNPALTRGSSLTGATGNGVLGEAILDQSDAHVSSVSNHRKGNLVFLEHDGRNGSVASYRGVVSEEDRDSNPGHARKDSAESIGSDLSSLRGSELSAPGASSSLWDGPMDLPSGMDGHINQTEHLTGLDMQLLYDVDAQVILPNDQKQKLTRLLITMQRRIGTAKTDMEDLIARLNQEAAVKEYLTTKVKDLEVELEATKQKGREMLHQAILAERERITQMQWDMDELRRKYAEMESNLKIEQNEKTRVESEKTTASGENETLLEELEIKRKEVESLKQHLGEVEAKFKADIKVLVKEVKSLRNSQHEMKKVLNQYLEEKTDLERVINREKQRSTRIRLSREKILHECRLLRERLQECSAKFLAEEQDNFTIDPSSLPDAIDLLATSDNRIRLLVAEAQLLARDDEQGSSDDGDNSDSRSSLTISSEDANVTDEDTTKMLSDLLIDNAQLRMRLNAVIRNAVNTAVKPEKEGSGEVLPKKTVLNWLLDR</sequence>
<evidence type="ECO:0000256" key="3">
    <source>
        <dbReference type="ARBA" id="ARBA00022448"/>
    </source>
</evidence>
<dbReference type="Pfam" id="PF00787">
    <property type="entry name" value="PX"/>
    <property type="match status" value="1"/>
</dbReference>
<dbReference type="SMART" id="SM00312">
    <property type="entry name" value="PX"/>
    <property type="match status" value="1"/>
</dbReference>
<dbReference type="InterPro" id="IPR001683">
    <property type="entry name" value="PX_dom"/>
</dbReference>
<dbReference type="GO" id="GO:0015031">
    <property type="term" value="P:protein transport"/>
    <property type="evidence" value="ECO:0007669"/>
    <property type="project" value="UniProtKB-KW"/>
</dbReference>
<keyword evidence="4" id="KW-0963">Cytoplasm</keyword>
<feature type="coiled-coil region" evidence="9">
    <location>
        <begin position="403"/>
        <end position="508"/>
    </location>
</feature>
<dbReference type="FunFam" id="3.30.1520.10:FF:000060">
    <property type="entry name" value="Phox (PX) domain-containing protein"/>
    <property type="match status" value="1"/>
</dbReference>
<protein>
    <recommendedName>
        <fullName evidence="11">PX domain-containing protein</fullName>
    </recommendedName>
</protein>
<dbReference type="GO" id="GO:0010008">
    <property type="term" value="C:endosome membrane"/>
    <property type="evidence" value="ECO:0007669"/>
    <property type="project" value="UniProtKB-SubCell"/>
</dbReference>
<dbReference type="Proteomes" id="UP001341281">
    <property type="component" value="Chromosome 06"/>
</dbReference>
<dbReference type="PANTHER" id="PTHR46856:SF1">
    <property type="entry name" value="PX DOMAIN-CONTAINING PROTEIN EREL1-RELATED"/>
    <property type="match status" value="1"/>
</dbReference>
<evidence type="ECO:0000313" key="12">
    <source>
        <dbReference type="EMBL" id="WVZ79245.1"/>
    </source>
</evidence>
<evidence type="ECO:0000256" key="6">
    <source>
        <dbReference type="ARBA" id="ARBA00023054"/>
    </source>
</evidence>
<feature type="region of interest" description="Disordered" evidence="10">
    <location>
        <begin position="625"/>
        <end position="651"/>
    </location>
</feature>
<evidence type="ECO:0000256" key="1">
    <source>
        <dbReference type="ARBA" id="ARBA00004481"/>
    </source>
</evidence>
<dbReference type="PANTHER" id="PTHR46856">
    <property type="entry name" value="PX DOMAIN-CONTAINING PROTEIN EREL1-RELATED"/>
    <property type="match status" value="1"/>
</dbReference>
<dbReference type="AlphaFoldDB" id="A0AAQ3TTD4"/>
<dbReference type="SUPFAM" id="SSF64268">
    <property type="entry name" value="PX domain"/>
    <property type="match status" value="1"/>
</dbReference>
<evidence type="ECO:0000256" key="5">
    <source>
        <dbReference type="ARBA" id="ARBA00022927"/>
    </source>
</evidence>
<dbReference type="EMBL" id="CP144750">
    <property type="protein sequence ID" value="WVZ79245.1"/>
    <property type="molecule type" value="Genomic_DNA"/>
</dbReference>
<dbReference type="GO" id="GO:0035091">
    <property type="term" value="F:phosphatidylinositol binding"/>
    <property type="evidence" value="ECO:0007669"/>
    <property type="project" value="InterPro"/>
</dbReference>
<organism evidence="12 13">
    <name type="scientific">Paspalum notatum var. saurae</name>
    <dbReference type="NCBI Taxonomy" id="547442"/>
    <lineage>
        <taxon>Eukaryota</taxon>
        <taxon>Viridiplantae</taxon>
        <taxon>Streptophyta</taxon>
        <taxon>Embryophyta</taxon>
        <taxon>Tracheophyta</taxon>
        <taxon>Spermatophyta</taxon>
        <taxon>Magnoliopsida</taxon>
        <taxon>Liliopsida</taxon>
        <taxon>Poales</taxon>
        <taxon>Poaceae</taxon>
        <taxon>PACMAD clade</taxon>
        <taxon>Panicoideae</taxon>
        <taxon>Andropogonodae</taxon>
        <taxon>Paspaleae</taxon>
        <taxon>Paspalinae</taxon>
        <taxon>Paspalum</taxon>
    </lineage>
</organism>
<feature type="compositionally biased region" description="Polar residues" evidence="10">
    <location>
        <begin position="217"/>
        <end position="235"/>
    </location>
</feature>
<evidence type="ECO:0000256" key="10">
    <source>
        <dbReference type="SAM" id="MobiDB-lite"/>
    </source>
</evidence>
<dbReference type="Gene3D" id="3.30.1520.10">
    <property type="entry name" value="Phox-like domain"/>
    <property type="match status" value="1"/>
</dbReference>
<dbReference type="InterPro" id="IPR044588">
    <property type="entry name" value="EREX-like"/>
</dbReference>
<dbReference type="InterPro" id="IPR036871">
    <property type="entry name" value="PX_dom_sf"/>
</dbReference>
<keyword evidence="13" id="KW-1185">Reference proteome</keyword>
<keyword evidence="6 9" id="KW-0175">Coiled coil</keyword>
<feature type="region of interest" description="Disordered" evidence="10">
    <location>
        <begin position="1"/>
        <end position="35"/>
    </location>
</feature>
<proteinExistence type="predicted"/>